<dbReference type="OrthoDB" id="9766486at2"/>
<dbReference type="InterPro" id="IPR025110">
    <property type="entry name" value="AMP-bd_C"/>
</dbReference>
<dbReference type="Pfam" id="PF13193">
    <property type="entry name" value="AMP-binding_C"/>
    <property type="match status" value="1"/>
</dbReference>
<dbReference type="Pfam" id="PF00501">
    <property type="entry name" value="AMP-binding"/>
    <property type="match status" value="1"/>
</dbReference>
<gene>
    <name evidence="3" type="ORF">FHP08_13010</name>
</gene>
<dbReference type="InterPro" id="IPR000873">
    <property type="entry name" value="AMP-dep_synth/lig_dom"/>
</dbReference>
<dbReference type="InterPro" id="IPR050237">
    <property type="entry name" value="ATP-dep_AMP-bd_enzyme"/>
</dbReference>
<dbReference type="InterPro" id="IPR020845">
    <property type="entry name" value="AMP-binding_CS"/>
</dbReference>
<dbReference type="PANTHER" id="PTHR43767:SF10">
    <property type="entry name" value="SURFACTIN SYNTHASE SUBUNIT 1"/>
    <property type="match status" value="1"/>
</dbReference>
<dbReference type="SUPFAM" id="SSF56801">
    <property type="entry name" value="Acetyl-CoA synthetase-like"/>
    <property type="match status" value="1"/>
</dbReference>
<feature type="domain" description="AMP-binding enzyme C-terminal" evidence="2">
    <location>
        <begin position="426"/>
        <end position="501"/>
    </location>
</feature>
<dbReference type="InterPro" id="IPR045851">
    <property type="entry name" value="AMP-bd_C_sf"/>
</dbReference>
<feature type="domain" description="AMP-dependent synthetase/ligase" evidence="1">
    <location>
        <begin position="22"/>
        <end position="369"/>
    </location>
</feature>
<dbReference type="PANTHER" id="PTHR43767">
    <property type="entry name" value="LONG-CHAIN-FATTY-ACID--COA LIGASE"/>
    <property type="match status" value="1"/>
</dbReference>
<evidence type="ECO:0000313" key="3">
    <source>
        <dbReference type="EMBL" id="TXL64661.1"/>
    </source>
</evidence>
<dbReference type="EMBL" id="VDUY01000005">
    <property type="protein sequence ID" value="TXL64661.1"/>
    <property type="molecule type" value="Genomic_DNA"/>
</dbReference>
<dbReference type="PROSITE" id="PS00455">
    <property type="entry name" value="AMP_BINDING"/>
    <property type="match status" value="1"/>
</dbReference>
<reference evidence="3 4" key="1">
    <citation type="submission" date="2019-06" db="EMBL/GenBank/DDBJ databases">
        <title>Quisquiliibacterium sp. nov., isolated from a maize field.</title>
        <authorList>
            <person name="Lin S.-Y."/>
            <person name="Tsai C.-F."/>
            <person name="Young C.-C."/>
        </authorList>
    </citation>
    <scope>NUCLEOTIDE SEQUENCE [LARGE SCALE GENOMIC DNA]</scope>
    <source>
        <strain evidence="3 4">CC-CFT501</strain>
    </source>
</reference>
<dbReference type="GO" id="GO:0016877">
    <property type="term" value="F:ligase activity, forming carbon-sulfur bonds"/>
    <property type="evidence" value="ECO:0007669"/>
    <property type="project" value="UniProtKB-ARBA"/>
</dbReference>
<evidence type="ECO:0000313" key="4">
    <source>
        <dbReference type="Proteomes" id="UP000321548"/>
    </source>
</evidence>
<dbReference type="InterPro" id="IPR042099">
    <property type="entry name" value="ANL_N_sf"/>
</dbReference>
<accession>A0A5C8NU28</accession>
<organism evidence="3 4">
    <name type="scientific">Zeimonas arvi</name>
    <dbReference type="NCBI Taxonomy" id="2498847"/>
    <lineage>
        <taxon>Bacteria</taxon>
        <taxon>Pseudomonadati</taxon>
        <taxon>Pseudomonadota</taxon>
        <taxon>Betaproteobacteria</taxon>
        <taxon>Burkholderiales</taxon>
        <taxon>Burkholderiaceae</taxon>
        <taxon>Zeimonas</taxon>
    </lineage>
</organism>
<dbReference type="AlphaFoldDB" id="A0A5C8NU28"/>
<sequence length="516" mass="56044">MLPIEAFIEQPFAVMTDALRLHAAAAPERVALILDDRRLRYGELDALVDRAAAALQRDGCGKGDVVAICAATSIEYLVAYLGAVRAGLAVAPMSPSLKPETLAAMLKDAEARQLFLDASTEALVAGDTPAARIALDGSGCGQAFEAWLAPAGSRPAPVDIGPDDAFNIIYSSGTTGTPKGIVQPHSMRWMHARRGPFYGYTKDSVGILSTPLYSNTTLVHTFPALTMGGALVLMKKFDVVRFFELVQAHRVTHAILVPVQYQRIMDHPDFDRYDLSSLANRFSTSAPFPPELKAEVLRRWPGKLVDTYGMTEGGGACMLNAHEFPGKLHTVGRPANGHTILLIDEQGREVPPGEAGEIVGHSPGIMSGYRNQPALTAEAEWLAPDGRRFIRTGDIGRFDEDGFLVLMGRKKDMIISGGFNIYPVDLEAELRQHPDVADCAVFGVSSREWGETPVAFVVSRSGGQAVAADALRAWVNDRLGRMQRIADLRFVDTLPRSSIGKVLKRELREAYERAHS</sequence>
<evidence type="ECO:0000259" key="1">
    <source>
        <dbReference type="Pfam" id="PF00501"/>
    </source>
</evidence>
<dbReference type="RefSeq" id="WP_147704910.1">
    <property type="nucleotide sequence ID" value="NZ_VDUY01000005.1"/>
</dbReference>
<protein>
    <submittedName>
        <fullName evidence="3">Acyl--CoA ligase</fullName>
    </submittedName>
</protein>
<evidence type="ECO:0000259" key="2">
    <source>
        <dbReference type="Pfam" id="PF13193"/>
    </source>
</evidence>
<keyword evidence="4" id="KW-1185">Reference proteome</keyword>
<proteinExistence type="predicted"/>
<dbReference type="Proteomes" id="UP000321548">
    <property type="component" value="Unassembled WGS sequence"/>
</dbReference>
<dbReference type="Gene3D" id="3.40.50.12780">
    <property type="entry name" value="N-terminal domain of ligase-like"/>
    <property type="match status" value="1"/>
</dbReference>
<dbReference type="Gene3D" id="3.30.300.30">
    <property type="match status" value="1"/>
</dbReference>
<comment type="caution">
    <text evidence="3">The sequence shown here is derived from an EMBL/GenBank/DDBJ whole genome shotgun (WGS) entry which is preliminary data.</text>
</comment>
<keyword evidence="3" id="KW-0436">Ligase</keyword>
<name>A0A5C8NU28_9BURK</name>